<evidence type="ECO:0000313" key="1">
    <source>
        <dbReference type="EMBL" id="EEN65721.1"/>
    </source>
</evidence>
<reference evidence="1" key="1">
    <citation type="journal article" date="2008" name="Nature">
        <title>The amphioxus genome and the evolution of the chordate karyotype.</title>
        <authorList>
            <consortium name="US DOE Joint Genome Institute (JGI-PGF)"/>
            <person name="Putnam N.H."/>
            <person name="Butts T."/>
            <person name="Ferrier D.E.K."/>
            <person name="Furlong R.F."/>
            <person name="Hellsten U."/>
            <person name="Kawashima T."/>
            <person name="Robinson-Rechavi M."/>
            <person name="Shoguchi E."/>
            <person name="Terry A."/>
            <person name="Yu J.-K."/>
            <person name="Benito-Gutierrez E.L."/>
            <person name="Dubchak I."/>
            <person name="Garcia-Fernandez J."/>
            <person name="Gibson-Brown J.J."/>
            <person name="Grigoriev I.V."/>
            <person name="Horton A.C."/>
            <person name="de Jong P.J."/>
            <person name="Jurka J."/>
            <person name="Kapitonov V.V."/>
            <person name="Kohara Y."/>
            <person name="Kuroki Y."/>
            <person name="Lindquist E."/>
            <person name="Lucas S."/>
            <person name="Osoegawa K."/>
            <person name="Pennacchio L.A."/>
            <person name="Salamov A.A."/>
            <person name="Satou Y."/>
            <person name="Sauka-Spengler T."/>
            <person name="Schmutz J."/>
            <person name="Shin-I T."/>
            <person name="Toyoda A."/>
            <person name="Bronner-Fraser M."/>
            <person name="Fujiyama A."/>
            <person name="Holland L.Z."/>
            <person name="Holland P.W.H."/>
            <person name="Satoh N."/>
            <person name="Rokhsar D.S."/>
        </authorList>
    </citation>
    <scope>NUCLEOTIDE SEQUENCE [LARGE SCALE GENOMIC DNA]</scope>
    <source>
        <strain evidence="1">S238N-H82</strain>
        <tissue evidence="1">Testes</tissue>
    </source>
</reference>
<dbReference type="InParanoid" id="C3Y1I1"/>
<proteinExistence type="predicted"/>
<organism>
    <name type="scientific">Branchiostoma floridae</name>
    <name type="common">Florida lancelet</name>
    <name type="synonym">Amphioxus</name>
    <dbReference type="NCBI Taxonomy" id="7739"/>
    <lineage>
        <taxon>Eukaryota</taxon>
        <taxon>Metazoa</taxon>
        <taxon>Chordata</taxon>
        <taxon>Cephalochordata</taxon>
        <taxon>Leptocardii</taxon>
        <taxon>Amphioxiformes</taxon>
        <taxon>Branchiostomatidae</taxon>
        <taxon>Branchiostoma</taxon>
    </lineage>
</organism>
<gene>
    <name evidence="1" type="ORF">BRAFLDRAFT_102477</name>
</gene>
<name>C3Y1I1_BRAFL</name>
<dbReference type="EMBL" id="GG666480">
    <property type="protein sequence ID" value="EEN65721.1"/>
    <property type="molecule type" value="Genomic_DNA"/>
</dbReference>
<dbReference type="AlphaFoldDB" id="C3Y1I1"/>
<sequence length="173" mass="19346">MGRWPRLEVHRVWHAIGGGTGWPPSPNSQSHLPDFTQIRNAAPPYNVTWNLQHALLRTPNTFPKRKSERNAGAALCHIQVIVQASHEAFPSRALSARPTGNITACIWYNWQHRAVYHKTDTKLPHGLLIGHRVSVITIPTDARSDLLHKSAGKIGAMCTRIIHQFQRIAPANS</sequence>
<accession>C3Y1I1</accession>
<protein>
    <submittedName>
        <fullName evidence="1">Uncharacterized protein</fullName>
    </submittedName>
</protein>